<dbReference type="PROSITE" id="PS50932">
    <property type="entry name" value="HTH_LACI_2"/>
    <property type="match status" value="1"/>
</dbReference>
<reference evidence="5 6" key="1">
    <citation type="submission" date="2018-12" db="EMBL/GenBank/DDBJ databases">
        <title>Unveiling genomic diversity among members of the Bifidobacterium pseudolongum species, a widely distributed gut commensal of the animal kingdom.</title>
        <authorList>
            <person name="Lugli G.A."/>
            <person name="Duranti S."/>
            <person name="Albert K."/>
            <person name="Mancabelli L."/>
            <person name="Napoli S."/>
            <person name="Viappiani A."/>
            <person name="Anzalone R."/>
            <person name="Longhi G."/>
            <person name="Milani C."/>
            <person name="Turroni F."/>
            <person name="Alessandri G."/>
            <person name="Sela D.A."/>
            <person name="Van Sinderen D."/>
            <person name="Ventura M."/>
        </authorList>
    </citation>
    <scope>NUCLEOTIDE SEQUENCE [LARGE SCALE GENOMIC DNA]</scope>
    <source>
        <strain evidence="5 6">2003B</strain>
    </source>
</reference>
<keyword evidence="1" id="KW-0805">Transcription regulation</keyword>
<dbReference type="Gene3D" id="3.40.50.2300">
    <property type="match status" value="2"/>
</dbReference>
<accession>A0A4Q5AT45</accession>
<dbReference type="SMART" id="SM00354">
    <property type="entry name" value="HTH_LACI"/>
    <property type="match status" value="1"/>
</dbReference>
<organism evidence="5 6">
    <name type="scientific">Bifidobacterium pseudolongum subsp. globosum</name>
    <dbReference type="NCBI Taxonomy" id="1690"/>
    <lineage>
        <taxon>Bacteria</taxon>
        <taxon>Bacillati</taxon>
        <taxon>Actinomycetota</taxon>
        <taxon>Actinomycetes</taxon>
        <taxon>Bifidobacteriales</taxon>
        <taxon>Bifidobacteriaceae</taxon>
        <taxon>Bifidobacterium</taxon>
    </lineage>
</organism>
<evidence type="ECO:0000256" key="1">
    <source>
        <dbReference type="ARBA" id="ARBA00023015"/>
    </source>
</evidence>
<dbReference type="GO" id="GO:0003700">
    <property type="term" value="F:DNA-binding transcription factor activity"/>
    <property type="evidence" value="ECO:0007669"/>
    <property type="project" value="TreeGrafter"/>
</dbReference>
<sequence>MARTTIADVAKAAGVSTFTVSQTLRGKNHVAPATREKVLKVAKELNYTASRAASSLASGKENRIALLARERIGGWFMGELTEGMYDVLSKEDYDIVIYRASSDTERSHFFERLPMRRNADALVVTGFPVTESEKNALSKIDMPIVAVNSPDTAYCQASITTDDVAAEAAAVRYLAAIGHRRFCYLGRADPLCGNSWGYDARALGYMEAIAELNLTDCGSYHIDPLQPNTVSQSVASILSKPERPTALYVWSDYYAVSVLHELRRNGLQVPEDMSVMGFDGSDMATALDLTTMAQPAREIGRLAARKALALACGETLDDSHTVIEPTLQIGLSTKPLIAIQSSE</sequence>
<dbReference type="Pfam" id="PF00356">
    <property type="entry name" value="LacI"/>
    <property type="match status" value="1"/>
</dbReference>
<gene>
    <name evidence="5" type="ORF">PG2003B_1729</name>
</gene>
<keyword evidence="2" id="KW-0238">DNA-binding</keyword>
<evidence type="ECO:0000313" key="5">
    <source>
        <dbReference type="EMBL" id="RYQ34287.1"/>
    </source>
</evidence>
<evidence type="ECO:0000313" key="6">
    <source>
        <dbReference type="Proteomes" id="UP000292382"/>
    </source>
</evidence>
<dbReference type="AlphaFoldDB" id="A0A4Q5AT45"/>
<evidence type="ECO:0000259" key="4">
    <source>
        <dbReference type="PROSITE" id="PS50932"/>
    </source>
</evidence>
<dbReference type="CDD" id="cd01392">
    <property type="entry name" value="HTH_LacI"/>
    <property type="match status" value="1"/>
</dbReference>
<dbReference type="SUPFAM" id="SSF53822">
    <property type="entry name" value="Periplasmic binding protein-like I"/>
    <property type="match status" value="1"/>
</dbReference>
<evidence type="ECO:0000256" key="3">
    <source>
        <dbReference type="ARBA" id="ARBA00023163"/>
    </source>
</evidence>
<dbReference type="InterPro" id="IPR010982">
    <property type="entry name" value="Lambda_DNA-bd_dom_sf"/>
</dbReference>
<comment type="caution">
    <text evidence="5">The sequence shown here is derived from an EMBL/GenBank/DDBJ whole genome shotgun (WGS) entry which is preliminary data.</text>
</comment>
<dbReference type="Gene3D" id="1.10.260.40">
    <property type="entry name" value="lambda repressor-like DNA-binding domains"/>
    <property type="match status" value="1"/>
</dbReference>
<dbReference type="RefSeq" id="WP_054321189.1">
    <property type="nucleotide sequence ID" value="NZ_RYUU01000001.1"/>
</dbReference>
<dbReference type="Pfam" id="PF13377">
    <property type="entry name" value="Peripla_BP_3"/>
    <property type="match status" value="1"/>
</dbReference>
<dbReference type="PANTHER" id="PTHR30146">
    <property type="entry name" value="LACI-RELATED TRANSCRIPTIONAL REPRESSOR"/>
    <property type="match status" value="1"/>
</dbReference>
<dbReference type="GO" id="GO:0000976">
    <property type="term" value="F:transcription cis-regulatory region binding"/>
    <property type="evidence" value="ECO:0007669"/>
    <property type="project" value="TreeGrafter"/>
</dbReference>
<dbReference type="InterPro" id="IPR000843">
    <property type="entry name" value="HTH_LacI"/>
</dbReference>
<dbReference type="PANTHER" id="PTHR30146:SF109">
    <property type="entry name" value="HTH-TYPE TRANSCRIPTIONAL REGULATOR GALS"/>
    <property type="match status" value="1"/>
</dbReference>
<dbReference type="SUPFAM" id="SSF47413">
    <property type="entry name" value="lambda repressor-like DNA-binding domains"/>
    <property type="match status" value="1"/>
</dbReference>
<keyword evidence="3" id="KW-0804">Transcription</keyword>
<name>A0A4Q5AT45_9BIFI</name>
<dbReference type="InterPro" id="IPR046335">
    <property type="entry name" value="LacI/GalR-like_sensor"/>
</dbReference>
<protein>
    <submittedName>
        <fullName evidence="5">LacI family transcriptional regulator</fullName>
    </submittedName>
</protein>
<dbReference type="EMBL" id="RYUW01000027">
    <property type="protein sequence ID" value="RYQ34287.1"/>
    <property type="molecule type" value="Genomic_DNA"/>
</dbReference>
<dbReference type="Proteomes" id="UP000292382">
    <property type="component" value="Unassembled WGS sequence"/>
</dbReference>
<proteinExistence type="predicted"/>
<feature type="domain" description="HTH lacI-type" evidence="4">
    <location>
        <begin position="4"/>
        <end position="58"/>
    </location>
</feature>
<dbReference type="CDD" id="cd06267">
    <property type="entry name" value="PBP1_LacI_sugar_binding-like"/>
    <property type="match status" value="1"/>
</dbReference>
<dbReference type="InterPro" id="IPR028082">
    <property type="entry name" value="Peripla_BP_I"/>
</dbReference>
<evidence type="ECO:0000256" key="2">
    <source>
        <dbReference type="ARBA" id="ARBA00023125"/>
    </source>
</evidence>